<feature type="compositionally biased region" description="Polar residues" evidence="1">
    <location>
        <begin position="1"/>
        <end position="17"/>
    </location>
</feature>
<dbReference type="Proteomes" id="UP001150238">
    <property type="component" value="Unassembled WGS sequence"/>
</dbReference>
<reference evidence="3" key="2">
    <citation type="journal article" date="2023" name="Proc. Natl. Acad. Sci. U.S.A.">
        <title>A global phylogenomic analysis of the shiitake genus Lentinula.</title>
        <authorList>
            <person name="Sierra-Patev S."/>
            <person name="Min B."/>
            <person name="Naranjo-Ortiz M."/>
            <person name="Looney B."/>
            <person name="Konkel Z."/>
            <person name="Slot J.C."/>
            <person name="Sakamoto Y."/>
            <person name="Steenwyk J.L."/>
            <person name="Rokas A."/>
            <person name="Carro J."/>
            <person name="Camarero S."/>
            <person name="Ferreira P."/>
            <person name="Molpeceres G."/>
            <person name="Ruiz-Duenas F.J."/>
            <person name="Serrano A."/>
            <person name="Henrissat B."/>
            <person name="Drula E."/>
            <person name="Hughes K.W."/>
            <person name="Mata J.L."/>
            <person name="Ishikawa N.K."/>
            <person name="Vargas-Isla R."/>
            <person name="Ushijima S."/>
            <person name="Smith C.A."/>
            <person name="Donoghue J."/>
            <person name="Ahrendt S."/>
            <person name="Andreopoulos W."/>
            <person name="He G."/>
            <person name="LaButti K."/>
            <person name="Lipzen A."/>
            <person name="Ng V."/>
            <person name="Riley R."/>
            <person name="Sandor L."/>
            <person name="Barry K."/>
            <person name="Martinez A.T."/>
            <person name="Xiao Y."/>
            <person name="Gibbons J.G."/>
            <person name="Terashima K."/>
            <person name="Grigoriev I.V."/>
            <person name="Hibbett D."/>
        </authorList>
    </citation>
    <scope>NUCLEOTIDE SEQUENCE</scope>
    <source>
        <strain evidence="3">Sp2 HRB7682 ss15</strain>
    </source>
</reference>
<evidence type="ECO:0000313" key="3">
    <source>
        <dbReference type="EMBL" id="KAJ4465392.1"/>
    </source>
</evidence>
<comment type="caution">
    <text evidence="3">The sequence shown here is derived from an EMBL/GenBank/DDBJ whole genome shotgun (WGS) entry which is preliminary data.</text>
</comment>
<feature type="region of interest" description="Disordered" evidence="1">
    <location>
        <begin position="92"/>
        <end position="138"/>
    </location>
</feature>
<dbReference type="EMBL" id="JANVFS010000051">
    <property type="protein sequence ID" value="KAJ4465392.1"/>
    <property type="molecule type" value="Genomic_DNA"/>
</dbReference>
<feature type="region of interest" description="Disordered" evidence="1">
    <location>
        <begin position="50"/>
        <end position="78"/>
    </location>
</feature>
<dbReference type="AlphaFoldDB" id="A0A9W8ZSB7"/>
<feature type="region of interest" description="Disordered" evidence="1">
    <location>
        <begin position="1"/>
        <end position="25"/>
    </location>
</feature>
<keyword evidence="2" id="KW-0812">Transmembrane</keyword>
<keyword evidence="2" id="KW-1133">Transmembrane helix</keyword>
<reference evidence="3" key="1">
    <citation type="submission" date="2022-08" db="EMBL/GenBank/DDBJ databases">
        <authorList>
            <consortium name="DOE Joint Genome Institute"/>
            <person name="Min B."/>
            <person name="Riley R."/>
            <person name="Sierra-Patev S."/>
            <person name="Naranjo-Ortiz M."/>
            <person name="Looney B."/>
            <person name="Konkel Z."/>
            <person name="Slot J.C."/>
            <person name="Sakamoto Y."/>
            <person name="Steenwyk J.L."/>
            <person name="Rokas A."/>
            <person name="Carro J."/>
            <person name="Camarero S."/>
            <person name="Ferreira P."/>
            <person name="Molpeceres G."/>
            <person name="Ruiz-Duenas F.J."/>
            <person name="Serrano A."/>
            <person name="Henrissat B."/>
            <person name="Drula E."/>
            <person name="Hughes K.W."/>
            <person name="Mata J.L."/>
            <person name="Ishikawa N.K."/>
            <person name="Vargas-Isla R."/>
            <person name="Ushijima S."/>
            <person name="Smith C.A."/>
            <person name="Ahrendt S."/>
            <person name="Andreopoulos W."/>
            <person name="He G."/>
            <person name="Labutti K."/>
            <person name="Lipzen A."/>
            <person name="Ng V."/>
            <person name="Sandor L."/>
            <person name="Barry K."/>
            <person name="Martinez A.T."/>
            <person name="Xiao Y."/>
            <person name="Gibbons J.G."/>
            <person name="Terashima K."/>
            <person name="Hibbett D.S."/>
            <person name="Grigoriev I.V."/>
        </authorList>
    </citation>
    <scope>NUCLEOTIDE SEQUENCE</scope>
    <source>
        <strain evidence="3">Sp2 HRB7682 ss15</strain>
    </source>
</reference>
<protein>
    <submittedName>
        <fullName evidence="3">Uncharacterized protein</fullName>
    </submittedName>
</protein>
<feature type="compositionally biased region" description="Basic and acidic residues" evidence="1">
    <location>
        <begin position="65"/>
        <end position="78"/>
    </location>
</feature>
<evidence type="ECO:0000313" key="4">
    <source>
        <dbReference type="Proteomes" id="UP001150238"/>
    </source>
</evidence>
<evidence type="ECO:0000256" key="2">
    <source>
        <dbReference type="SAM" id="Phobius"/>
    </source>
</evidence>
<evidence type="ECO:0000256" key="1">
    <source>
        <dbReference type="SAM" id="MobiDB-lite"/>
    </source>
</evidence>
<keyword evidence="2" id="KW-0472">Membrane</keyword>
<organism evidence="3 4">
    <name type="scientific">Lentinula lateritia</name>
    <dbReference type="NCBI Taxonomy" id="40482"/>
    <lineage>
        <taxon>Eukaryota</taxon>
        <taxon>Fungi</taxon>
        <taxon>Dikarya</taxon>
        <taxon>Basidiomycota</taxon>
        <taxon>Agaricomycotina</taxon>
        <taxon>Agaricomycetes</taxon>
        <taxon>Agaricomycetidae</taxon>
        <taxon>Agaricales</taxon>
        <taxon>Marasmiineae</taxon>
        <taxon>Omphalotaceae</taxon>
        <taxon>Lentinula</taxon>
    </lineage>
</organism>
<proteinExistence type="predicted"/>
<sequence length="138" mass="15128">MSATSPVRGNTTGSSGPSKLHPRTGRNTAIAMAFLASGFAGFFFSMKARDEKRKQSGNMPQYEHTISKRPGEYHLHESDSSITRAVKLPVYTHEAQHHARTPGWSTSPDGVSHSHHIHQPAPQREKGDGSGHVYTKKV</sequence>
<feature type="transmembrane region" description="Helical" evidence="2">
    <location>
        <begin position="28"/>
        <end position="46"/>
    </location>
</feature>
<accession>A0A9W8ZSB7</accession>
<name>A0A9W8ZSB7_9AGAR</name>
<gene>
    <name evidence="3" type="ORF">C8J55DRAFT_493476</name>
</gene>